<dbReference type="PANTHER" id="PTHR46599:SF3">
    <property type="entry name" value="PIGGYBAC TRANSPOSABLE ELEMENT-DERIVED PROTEIN 4"/>
    <property type="match status" value="1"/>
</dbReference>
<dbReference type="EMBL" id="BSXT01006030">
    <property type="protein sequence ID" value="GMF61776.1"/>
    <property type="molecule type" value="Genomic_DNA"/>
</dbReference>
<dbReference type="PANTHER" id="PTHR46599">
    <property type="entry name" value="PIGGYBAC TRANSPOSABLE ELEMENT-DERIVED PROTEIN 4"/>
    <property type="match status" value="1"/>
</dbReference>
<sequence>MGKPAAYAAAQRQLPVGFDSSISPATEQGGASGGTDAVDTDQGGAYRGEFLRFLRDLTSIRTTLHSIPPGPHLDTHRLVQYPWSWLDTVQGGASGGAILVDTEQGRASDGPVRVENRGHVDASVSDDGDMRESSEETKTGEVLDALSEFDYSDESEDDDSVFYEYHPGLDEFVDDVELDSEYDDEAETFRQDDDEMRSLERDIYGQEHCGKATFYRISLHDVANESEAYRKECIPPIAQKTRQQQLDSQAKDPKKAVDDLDIIDRLEMQKPIKEYEILHVIGLLVDRTLCGHTDGPEKHWTVGKDGAVPRVTFGRYMKRDRFRMITRFLPFTRCKGQTNDKAFKIRPILQVIEKTFRRGYRLGPVVSFDEGTIPNRSQYIPIRVYNKDKHHKYGTKYYMTCYAETGYCTTSPVHMISTGCSTTLTYVTRKDKKTGAITQIPCPRLVANYHSGMGGVDTRDQIRLQRYSIQRCVTFKKYYRQILLAFVDMAVVNGFILHKNIMKRKGERVPTHAEYMRQLHVELLAATSVSFRTNRYVEDLASVPTYGRDHVLRSTTELYKAKSGKSKGKSKSRQFMCKVCSTLSPPKVKSFESRFYCSECSEALGGYIPLCNTVRRTGAGNTLTCSQIWLSAWGSGAAISSHLRKRIGIRKRKRTESSGEEDSE</sequence>
<evidence type="ECO:0000259" key="2">
    <source>
        <dbReference type="Pfam" id="PF13843"/>
    </source>
</evidence>
<evidence type="ECO:0000313" key="4">
    <source>
        <dbReference type="Proteomes" id="UP001165121"/>
    </source>
</evidence>
<protein>
    <submittedName>
        <fullName evidence="3">Unnamed protein product</fullName>
    </submittedName>
</protein>
<dbReference type="InterPro" id="IPR029526">
    <property type="entry name" value="PGBD"/>
</dbReference>
<feature type="domain" description="PiggyBac transposable element-derived protein" evidence="2">
    <location>
        <begin position="413"/>
        <end position="495"/>
    </location>
</feature>
<feature type="domain" description="PiggyBac transposable element-derived protein" evidence="2">
    <location>
        <begin position="248"/>
        <end position="408"/>
    </location>
</feature>
<gene>
    <name evidence="3" type="ORF">Pfra01_002689300</name>
</gene>
<keyword evidence="4" id="KW-1185">Reference proteome</keyword>
<proteinExistence type="predicted"/>
<accession>A0A9W7D8B7</accession>
<organism evidence="3 4">
    <name type="scientific">Phytophthora fragariaefolia</name>
    <dbReference type="NCBI Taxonomy" id="1490495"/>
    <lineage>
        <taxon>Eukaryota</taxon>
        <taxon>Sar</taxon>
        <taxon>Stramenopiles</taxon>
        <taxon>Oomycota</taxon>
        <taxon>Peronosporomycetes</taxon>
        <taxon>Peronosporales</taxon>
        <taxon>Peronosporaceae</taxon>
        <taxon>Phytophthora</taxon>
    </lineage>
</organism>
<dbReference type="OrthoDB" id="126522at2759"/>
<dbReference type="AlphaFoldDB" id="A0A9W7D8B7"/>
<feature type="region of interest" description="Disordered" evidence="1">
    <location>
        <begin position="18"/>
        <end position="41"/>
    </location>
</feature>
<dbReference type="Proteomes" id="UP001165121">
    <property type="component" value="Unassembled WGS sequence"/>
</dbReference>
<evidence type="ECO:0000313" key="3">
    <source>
        <dbReference type="EMBL" id="GMF61776.1"/>
    </source>
</evidence>
<name>A0A9W7D8B7_9STRA</name>
<evidence type="ECO:0000256" key="1">
    <source>
        <dbReference type="SAM" id="MobiDB-lite"/>
    </source>
</evidence>
<comment type="caution">
    <text evidence="3">The sequence shown here is derived from an EMBL/GenBank/DDBJ whole genome shotgun (WGS) entry which is preliminary data.</text>
</comment>
<reference evidence="3" key="1">
    <citation type="submission" date="2023-04" db="EMBL/GenBank/DDBJ databases">
        <title>Phytophthora fragariaefolia NBRC 109709.</title>
        <authorList>
            <person name="Ichikawa N."/>
            <person name="Sato H."/>
            <person name="Tonouchi N."/>
        </authorList>
    </citation>
    <scope>NUCLEOTIDE SEQUENCE</scope>
    <source>
        <strain evidence="3">NBRC 109709</strain>
    </source>
</reference>
<dbReference type="Pfam" id="PF13843">
    <property type="entry name" value="DDE_Tnp_1_7"/>
    <property type="match status" value="2"/>
</dbReference>